<evidence type="ECO:0000256" key="10">
    <source>
        <dbReference type="SAM" id="SignalP"/>
    </source>
</evidence>
<evidence type="ECO:0000256" key="1">
    <source>
        <dbReference type="ARBA" id="ARBA00004589"/>
    </source>
</evidence>
<evidence type="ECO:0000256" key="5">
    <source>
        <dbReference type="ARBA" id="ARBA00022622"/>
    </source>
</evidence>
<evidence type="ECO:0000256" key="9">
    <source>
        <dbReference type="PROSITE-ProRule" id="PRU01356"/>
    </source>
</evidence>
<keyword evidence="9" id="KW-0349">Heme</keyword>
<protein>
    <recommendedName>
        <fullName evidence="11">CFEM domain-containing protein</fullName>
    </recommendedName>
</protein>
<proteinExistence type="inferred from homology"/>
<keyword evidence="6 10" id="KW-0732">Signal</keyword>
<keyword evidence="13" id="KW-1185">Reference proteome</keyword>
<keyword evidence="9" id="KW-0479">Metal-binding</keyword>
<feature type="chain" id="PRO_5042476599" description="CFEM domain-containing protein" evidence="10">
    <location>
        <begin position="18"/>
        <end position="163"/>
    </location>
</feature>
<keyword evidence="5" id="KW-0325">Glycoprotein</keyword>
<gene>
    <name evidence="12" type="ORF">QBC47DRAFT_120750</name>
</gene>
<dbReference type="Proteomes" id="UP001239445">
    <property type="component" value="Unassembled WGS sequence"/>
</dbReference>
<keyword evidence="5" id="KW-0472">Membrane</keyword>
<keyword evidence="4" id="KW-0964">Secreted</keyword>
<dbReference type="Pfam" id="PF05730">
    <property type="entry name" value="CFEM"/>
    <property type="match status" value="1"/>
</dbReference>
<dbReference type="GO" id="GO:0046872">
    <property type="term" value="F:metal ion binding"/>
    <property type="evidence" value="ECO:0007669"/>
    <property type="project" value="UniProtKB-UniRule"/>
</dbReference>
<feature type="binding site" description="axial binding residue" evidence="9">
    <location>
        <position position="48"/>
    </location>
    <ligand>
        <name>heme</name>
        <dbReference type="ChEBI" id="CHEBI:30413"/>
    </ligand>
    <ligandPart>
        <name>Fe</name>
        <dbReference type="ChEBI" id="CHEBI:18248"/>
    </ligandPart>
</feature>
<dbReference type="GO" id="GO:0005576">
    <property type="term" value="C:extracellular region"/>
    <property type="evidence" value="ECO:0007669"/>
    <property type="project" value="UniProtKB-SubCell"/>
</dbReference>
<feature type="signal peptide" evidence="10">
    <location>
        <begin position="1"/>
        <end position="17"/>
    </location>
</feature>
<comment type="caution">
    <text evidence="9">Lacks conserved residue(s) required for the propagation of feature annotation.</text>
</comment>
<dbReference type="InterPro" id="IPR008427">
    <property type="entry name" value="Extracellular_membr_CFEM_dom"/>
</dbReference>
<dbReference type="PROSITE" id="PS52012">
    <property type="entry name" value="CFEM"/>
    <property type="match status" value="1"/>
</dbReference>
<keyword evidence="7 9" id="KW-1015">Disulfide bond</keyword>
<feature type="domain" description="CFEM" evidence="11">
    <location>
        <begin position="1"/>
        <end position="115"/>
    </location>
</feature>
<organism evidence="12 13">
    <name type="scientific">Echria macrotheca</name>
    <dbReference type="NCBI Taxonomy" id="438768"/>
    <lineage>
        <taxon>Eukaryota</taxon>
        <taxon>Fungi</taxon>
        <taxon>Dikarya</taxon>
        <taxon>Ascomycota</taxon>
        <taxon>Pezizomycotina</taxon>
        <taxon>Sordariomycetes</taxon>
        <taxon>Sordariomycetidae</taxon>
        <taxon>Sordariales</taxon>
        <taxon>Schizotheciaceae</taxon>
        <taxon>Echria</taxon>
    </lineage>
</organism>
<evidence type="ECO:0000256" key="8">
    <source>
        <dbReference type="ARBA" id="ARBA00023288"/>
    </source>
</evidence>
<feature type="disulfide bond" evidence="9">
    <location>
        <begin position="44"/>
        <end position="51"/>
    </location>
</feature>
<dbReference type="EMBL" id="MU839847">
    <property type="protein sequence ID" value="KAK1750377.1"/>
    <property type="molecule type" value="Genomic_DNA"/>
</dbReference>
<comment type="similarity">
    <text evidence="3">Belongs to the RBT5 family.</text>
</comment>
<evidence type="ECO:0000313" key="13">
    <source>
        <dbReference type="Proteomes" id="UP001239445"/>
    </source>
</evidence>
<evidence type="ECO:0000256" key="6">
    <source>
        <dbReference type="ARBA" id="ARBA00022729"/>
    </source>
</evidence>
<evidence type="ECO:0000256" key="3">
    <source>
        <dbReference type="ARBA" id="ARBA00010031"/>
    </source>
</evidence>
<accession>A0AAJ0B2I3</accession>
<dbReference type="GO" id="GO:0098552">
    <property type="term" value="C:side of membrane"/>
    <property type="evidence" value="ECO:0007669"/>
    <property type="project" value="UniProtKB-KW"/>
</dbReference>
<comment type="caution">
    <text evidence="12">The sequence shown here is derived from an EMBL/GenBank/DDBJ whole genome shotgun (WGS) entry which is preliminary data.</text>
</comment>
<evidence type="ECO:0000259" key="11">
    <source>
        <dbReference type="PROSITE" id="PS52012"/>
    </source>
</evidence>
<name>A0AAJ0B2I3_9PEZI</name>
<sequence>MKAVILTLLAAVGAAVAQKTFADYNLPECSIDCLNKAVDSATPCKPNDLDCFCIADNYRATYDAAVGCVLQKCGQDVAIGQVLPAAAKLCEEVAGPYTETWSDGQAVPVTPAPTADATGSGVATTTAAATTTTAVATSTPASGVGRFSVGLGAVVPFALAVLF</sequence>
<evidence type="ECO:0000256" key="2">
    <source>
        <dbReference type="ARBA" id="ARBA00004613"/>
    </source>
</evidence>
<keyword evidence="9" id="KW-0408">Iron</keyword>
<evidence type="ECO:0000313" key="12">
    <source>
        <dbReference type="EMBL" id="KAK1750377.1"/>
    </source>
</evidence>
<comment type="subcellular location">
    <subcellularLocation>
        <location evidence="1">Membrane</location>
        <topology evidence="1">Lipid-anchor</topology>
        <topology evidence="1">GPI-anchor</topology>
    </subcellularLocation>
    <subcellularLocation>
        <location evidence="2">Secreted</location>
    </subcellularLocation>
</comment>
<evidence type="ECO:0000256" key="4">
    <source>
        <dbReference type="ARBA" id="ARBA00022525"/>
    </source>
</evidence>
<dbReference type="AlphaFoldDB" id="A0AAJ0B2I3"/>
<evidence type="ECO:0000256" key="7">
    <source>
        <dbReference type="ARBA" id="ARBA00023157"/>
    </source>
</evidence>
<keyword evidence="8" id="KW-0449">Lipoprotein</keyword>
<dbReference type="SMART" id="SM00747">
    <property type="entry name" value="CFEM"/>
    <property type="match status" value="1"/>
</dbReference>
<reference evidence="12" key="1">
    <citation type="submission" date="2023-06" db="EMBL/GenBank/DDBJ databases">
        <title>Genome-scale phylogeny and comparative genomics of the fungal order Sordariales.</title>
        <authorList>
            <consortium name="Lawrence Berkeley National Laboratory"/>
            <person name="Hensen N."/>
            <person name="Bonometti L."/>
            <person name="Westerberg I."/>
            <person name="Brannstrom I.O."/>
            <person name="Guillou S."/>
            <person name="Cros-Aarteil S."/>
            <person name="Calhoun S."/>
            <person name="Haridas S."/>
            <person name="Kuo A."/>
            <person name="Mondo S."/>
            <person name="Pangilinan J."/>
            <person name="Riley R."/>
            <person name="Labutti K."/>
            <person name="Andreopoulos B."/>
            <person name="Lipzen A."/>
            <person name="Chen C."/>
            <person name="Yanf M."/>
            <person name="Daum C."/>
            <person name="Ng V."/>
            <person name="Clum A."/>
            <person name="Steindorff A."/>
            <person name="Ohm R."/>
            <person name="Martin F."/>
            <person name="Silar P."/>
            <person name="Natvig D."/>
            <person name="Lalanne C."/>
            <person name="Gautier V."/>
            <person name="Ament-Velasquez S.L."/>
            <person name="Kruys A."/>
            <person name="Hutchinson M.I."/>
            <person name="Powell A.J."/>
            <person name="Barry K."/>
            <person name="Miller A.N."/>
            <person name="Grigoriev I.V."/>
            <person name="Debuchy R."/>
            <person name="Gladieux P."/>
            <person name="Thoren M.H."/>
            <person name="Johannesson H."/>
        </authorList>
    </citation>
    <scope>NUCLEOTIDE SEQUENCE</scope>
    <source>
        <strain evidence="12">PSN4</strain>
    </source>
</reference>
<keyword evidence="5" id="KW-0336">GPI-anchor</keyword>